<evidence type="ECO:0000313" key="13">
    <source>
        <dbReference type="Proteomes" id="UP000320333"/>
    </source>
</evidence>
<evidence type="ECO:0000256" key="9">
    <source>
        <dbReference type="PROSITE-ProRule" id="PRU00560"/>
    </source>
</evidence>
<dbReference type="PANTHER" id="PTHR11070:SF30">
    <property type="entry name" value="F-BOX DNA HELICASE 1"/>
    <property type="match status" value="1"/>
</dbReference>
<dbReference type="PANTHER" id="PTHR11070">
    <property type="entry name" value="UVRD / RECB / PCRA DNA HELICASE FAMILY MEMBER"/>
    <property type="match status" value="1"/>
</dbReference>
<comment type="catalytic activity">
    <reaction evidence="8">
        <text>ATP + H2O = ADP + phosphate + H(+)</text>
        <dbReference type="Rhea" id="RHEA:13065"/>
        <dbReference type="ChEBI" id="CHEBI:15377"/>
        <dbReference type="ChEBI" id="CHEBI:15378"/>
        <dbReference type="ChEBI" id="CHEBI:30616"/>
        <dbReference type="ChEBI" id="CHEBI:43474"/>
        <dbReference type="ChEBI" id="CHEBI:456216"/>
        <dbReference type="EC" id="5.6.2.4"/>
    </reaction>
</comment>
<dbReference type="GO" id="GO:0005524">
    <property type="term" value="F:ATP binding"/>
    <property type="evidence" value="ECO:0007669"/>
    <property type="project" value="UniProtKB-UniRule"/>
</dbReference>
<dbReference type="InterPro" id="IPR000212">
    <property type="entry name" value="DNA_helicase_UvrD/REP"/>
</dbReference>
<comment type="catalytic activity">
    <reaction evidence="6">
        <text>Couples ATP hydrolysis with the unwinding of duplex DNA by translocating in the 3'-5' direction.</text>
        <dbReference type="EC" id="5.6.2.4"/>
    </reaction>
</comment>
<sequence>MGRKRGHSDDENSDDTAIASATRVKRVRNIPVTAPIPAVPCSTAVYVISDTDSNSDSGSDVLEVRQVGTSKKTPTKEQAAIIDYGKKLSIRDLGQVVRIVAGAGTGKTTTLHLLAEELVKASHSILYIVYNKAAQKDAEERFHSIGSKVQCRTMHGAALHYLQRPAADFDITPVDDSVVQQKIEAEYMTRVSTWMRGRYAGSSDQRSNAGSRQTANARSQFEKAHLIRVKLALFYVFKTLEFWYRSTRTREELTENDFWTYYPAKLKHKDDWNFRHEKFYVNLAGEIWDRMWTGGFPINHDSYLKYAQLGNMQLPSYITTILMDESQDSSACQLDLFVTQLAKSPTKPRNVFIVGDAAQSIYYFRGARPKELAQIHEKFEKGSFKPVADFRLTQSFRFGPNIARVANTLLYIKANSPQAKDFNPYILVGGSQIDGELISDDETLPFPYTIIARSRLQLIMKGLLVLAEFRRTQQTQADQVIDVDETPSTNDTSVLPTPQRKRIKNRMKIALNGNVGEYKKSIKDALDIFQLFLNKRPKLDKFKEYESFDEFEKDVSDRELGEYKLIVMLVNEYKEELPGVLAEFEKEILEKAFKLTEADVILSTAHQCKGLEYDYVEVCDDFLTLDVQEKPRQQSQTWKKASQAFDPNKMEMEFNLKAWGDDLNLWYVAVTRPKKILKLPAKWWGIHEYMTNFLTTAPVPAGVESKTGEPFGELGLTNLDGSKQLNVQQEVALRELFSKLAPFLDGQF</sequence>
<protein>
    <recommendedName>
        <fullName evidence="7">DNA 3'-5' helicase</fullName>
        <ecNumber evidence="7">5.6.2.4</ecNumber>
    </recommendedName>
</protein>
<evidence type="ECO:0000313" key="12">
    <source>
        <dbReference type="EMBL" id="TPX77625.1"/>
    </source>
</evidence>
<dbReference type="GO" id="GO:0003677">
    <property type="term" value="F:DNA binding"/>
    <property type="evidence" value="ECO:0007669"/>
    <property type="project" value="InterPro"/>
</dbReference>
<dbReference type="InterPro" id="IPR014016">
    <property type="entry name" value="UvrD-like_ATP-bd"/>
</dbReference>
<dbReference type="GO" id="GO:0043138">
    <property type="term" value="F:3'-5' DNA helicase activity"/>
    <property type="evidence" value="ECO:0007669"/>
    <property type="project" value="UniProtKB-EC"/>
</dbReference>
<evidence type="ECO:0000256" key="8">
    <source>
        <dbReference type="ARBA" id="ARBA00048988"/>
    </source>
</evidence>
<keyword evidence="2 9" id="KW-0378">Hydrolase</keyword>
<dbReference type="GO" id="GO:0031297">
    <property type="term" value="P:replication fork processing"/>
    <property type="evidence" value="ECO:0007669"/>
    <property type="project" value="TreeGrafter"/>
</dbReference>
<evidence type="ECO:0000256" key="3">
    <source>
        <dbReference type="ARBA" id="ARBA00022806"/>
    </source>
</evidence>
<keyword evidence="5" id="KW-0413">Isomerase</keyword>
<dbReference type="AlphaFoldDB" id="A0A507FPX0"/>
<dbReference type="Proteomes" id="UP000320333">
    <property type="component" value="Unassembled WGS sequence"/>
</dbReference>
<dbReference type="PROSITE" id="PS51198">
    <property type="entry name" value="UVRD_HELICASE_ATP_BIND"/>
    <property type="match status" value="1"/>
</dbReference>
<evidence type="ECO:0000256" key="5">
    <source>
        <dbReference type="ARBA" id="ARBA00023235"/>
    </source>
</evidence>
<keyword evidence="13" id="KW-1185">Reference proteome</keyword>
<evidence type="ECO:0000256" key="7">
    <source>
        <dbReference type="ARBA" id="ARBA00034808"/>
    </source>
</evidence>
<organism evidence="12 13">
    <name type="scientific">Chytriomyces confervae</name>
    <dbReference type="NCBI Taxonomy" id="246404"/>
    <lineage>
        <taxon>Eukaryota</taxon>
        <taxon>Fungi</taxon>
        <taxon>Fungi incertae sedis</taxon>
        <taxon>Chytridiomycota</taxon>
        <taxon>Chytridiomycota incertae sedis</taxon>
        <taxon>Chytridiomycetes</taxon>
        <taxon>Chytridiales</taxon>
        <taxon>Chytriomycetaceae</taxon>
        <taxon>Chytriomyces</taxon>
    </lineage>
</organism>
<evidence type="ECO:0000256" key="1">
    <source>
        <dbReference type="ARBA" id="ARBA00022741"/>
    </source>
</evidence>
<proteinExistence type="predicted"/>
<accession>A0A507FPX0</accession>
<keyword evidence="4 9" id="KW-0067">ATP-binding</keyword>
<feature type="domain" description="UvrD-like helicase ATP-binding" evidence="11">
    <location>
        <begin position="80"/>
        <end position="399"/>
    </location>
</feature>
<dbReference type="SUPFAM" id="SSF52540">
    <property type="entry name" value="P-loop containing nucleoside triphosphate hydrolases"/>
    <property type="match status" value="1"/>
</dbReference>
<evidence type="ECO:0000256" key="6">
    <source>
        <dbReference type="ARBA" id="ARBA00034617"/>
    </source>
</evidence>
<dbReference type="InterPro" id="IPR014017">
    <property type="entry name" value="DNA_helicase_UvrD-like_C"/>
</dbReference>
<dbReference type="GO" id="GO:0000724">
    <property type="term" value="P:double-strand break repair via homologous recombination"/>
    <property type="evidence" value="ECO:0007669"/>
    <property type="project" value="TreeGrafter"/>
</dbReference>
<comment type="caution">
    <text evidence="12">The sequence shown here is derived from an EMBL/GenBank/DDBJ whole genome shotgun (WGS) entry which is preliminary data.</text>
</comment>
<feature type="binding site" evidence="9">
    <location>
        <begin position="101"/>
        <end position="108"/>
    </location>
    <ligand>
        <name>ATP</name>
        <dbReference type="ChEBI" id="CHEBI:30616"/>
    </ligand>
</feature>
<reference evidence="12 13" key="1">
    <citation type="journal article" date="2019" name="Sci. Rep.">
        <title>Comparative genomics of chytrid fungi reveal insights into the obligate biotrophic and pathogenic lifestyle of Synchytrium endobioticum.</title>
        <authorList>
            <person name="van de Vossenberg B.T.L.H."/>
            <person name="Warris S."/>
            <person name="Nguyen H.D.T."/>
            <person name="van Gent-Pelzer M.P.E."/>
            <person name="Joly D.L."/>
            <person name="van de Geest H.C."/>
            <person name="Bonants P.J.M."/>
            <person name="Smith D.S."/>
            <person name="Levesque C.A."/>
            <person name="van der Lee T.A.J."/>
        </authorList>
    </citation>
    <scope>NUCLEOTIDE SEQUENCE [LARGE SCALE GENOMIC DNA]</scope>
    <source>
        <strain evidence="12 13">CBS 675.73</strain>
    </source>
</reference>
<dbReference type="STRING" id="246404.A0A507FPX0"/>
<evidence type="ECO:0000259" key="11">
    <source>
        <dbReference type="PROSITE" id="PS51198"/>
    </source>
</evidence>
<dbReference type="EMBL" id="QEAP01000017">
    <property type="protein sequence ID" value="TPX77625.1"/>
    <property type="molecule type" value="Genomic_DNA"/>
</dbReference>
<dbReference type="EC" id="5.6.2.4" evidence="7"/>
<evidence type="ECO:0000256" key="10">
    <source>
        <dbReference type="SAM" id="MobiDB-lite"/>
    </source>
</evidence>
<keyword evidence="3 9" id="KW-0347">Helicase</keyword>
<dbReference type="Pfam" id="PF00580">
    <property type="entry name" value="UvrD-helicase"/>
    <property type="match status" value="1"/>
</dbReference>
<dbReference type="OrthoDB" id="1470711at2759"/>
<dbReference type="GO" id="GO:0016787">
    <property type="term" value="F:hydrolase activity"/>
    <property type="evidence" value="ECO:0007669"/>
    <property type="project" value="UniProtKB-UniRule"/>
</dbReference>
<feature type="region of interest" description="Disordered" evidence="10">
    <location>
        <begin position="1"/>
        <end position="20"/>
    </location>
</feature>
<dbReference type="InterPro" id="IPR027417">
    <property type="entry name" value="P-loop_NTPase"/>
</dbReference>
<gene>
    <name evidence="12" type="ORF">CcCBS67573_g01105</name>
</gene>
<keyword evidence="1 9" id="KW-0547">Nucleotide-binding</keyword>
<dbReference type="GO" id="GO:0005634">
    <property type="term" value="C:nucleus"/>
    <property type="evidence" value="ECO:0007669"/>
    <property type="project" value="TreeGrafter"/>
</dbReference>
<dbReference type="Pfam" id="PF13361">
    <property type="entry name" value="UvrD_C"/>
    <property type="match status" value="1"/>
</dbReference>
<evidence type="ECO:0000256" key="4">
    <source>
        <dbReference type="ARBA" id="ARBA00022840"/>
    </source>
</evidence>
<name>A0A507FPX0_9FUNG</name>
<evidence type="ECO:0000256" key="2">
    <source>
        <dbReference type="ARBA" id="ARBA00022801"/>
    </source>
</evidence>
<dbReference type="Gene3D" id="3.40.50.300">
    <property type="entry name" value="P-loop containing nucleotide triphosphate hydrolases"/>
    <property type="match status" value="2"/>
</dbReference>